<keyword evidence="3 6" id="KW-0812">Transmembrane</keyword>
<name>A0A0R2HWX8_CARDV</name>
<dbReference type="PANTHER" id="PTHR30250">
    <property type="entry name" value="PST FAMILY PREDICTED COLANIC ACID TRANSPORTER"/>
    <property type="match status" value="1"/>
</dbReference>
<comment type="subcellular location">
    <subcellularLocation>
        <location evidence="1">Cell membrane</location>
        <topology evidence="1">Multi-pass membrane protein</topology>
    </subcellularLocation>
</comment>
<dbReference type="GO" id="GO:0005886">
    <property type="term" value="C:plasma membrane"/>
    <property type="evidence" value="ECO:0007669"/>
    <property type="project" value="UniProtKB-SubCell"/>
</dbReference>
<feature type="transmembrane region" description="Helical" evidence="6">
    <location>
        <begin position="466"/>
        <end position="489"/>
    </location>
</feature>
<dbReference type="eggNOG" id="COG2244">
    <property type="taxonomic scope" value="Bacteria"/>
</dbReference>
<comment type="caution">
    <text evidence="7">The sequence shown here is derived from an EMBL/GenBank/DDBJ whole genome shotgun (WGS) entry which is preliminary data.</text>
</comment>
<keyword evidence="2" id="KW-1003">Cell membrane</keyword>
<evidence type="ECO:0000313" key="7">
    <source>
        <dbReference type="EMBL" id="KRN57153.1"/>
    </source>
</evidence>
<protein>
    <submittedName>
        <fullName evidence="7">Uncharacterized protein</fullName>
    </submittedName>
</protein>
<evidence type="ECO:0000256" key="5">
    <source>
        <dbReference type="ARBA" id="ARBA00023136"/>
    </source>
</evidence>
<dbReference type="EMBL" id="JQBS01000007">
    <property type="protein sequence ID" value="KRN57153.1"/>
    <property type="molecule type" value="Genomic_DNA"/>
</dbReference>
<evidence type="ECO:0000256" key="3">
    <source>
        <dbReference type="ARBA" id="ARBA00022692"/>
    </source>
</evidence>
<gene>
    <name evidence="7" type="ORF">IV74_GL000131</name>
</gene>
<sequence length="509" mass="59350">MIGDIPMRQQNSMKNFFTSLFPFIILMFIGFWKVSVWQRDLGNDIFALNQLFFQIFAYLSLAEAGVGALVQNVYYKLLIDKKNDEINIYYTLSKRMLRWISLIILVLGVAVSFFLNYLTNNQLSLTYMQVVFLLFLVKNLVDYFMFSPRFVLQADQKIYKINVVMNFYKIVESLAEVLLIMYGWDYVTVLIVTIFIRILTNVMVNKVIFKEYSWLKEVKETGNYKITGMAYALNNKFIGAAQDSTDILLISAFLSPLAVTIYSSYKYITKYLLDFIYLFASSIMASVGNLIYEEENERSFLVFEEIIILFYFVATFLGTTLLYVMNNFISIWVGADKVLDGLSFLLIILFFFNTVTRRPYYLMRDVLVLYKDTQTVSIIEVVINIILSVILVKLLGLKGILIAVVVSSMLLTFWYYPYIIYKKVYAKGWFHDLLRYSICLSMVLIIGYFSQIYLSNFIKTTSMISWFIHAGIYSALLICLLTVLFYAIFPSFRRLTIKGKNMIINKFIN</sequence>
<keyword evidence="4 6" id="KW-1133">Transmembrane helix</keyword>
<evidence type="ECO:0000313" key="8">
    <source>
        <dbReference type="Proteomes" id="UP000051658"/>
    </source>
</evidence>
<feature type="transmembrane region" description="Helical" evidence="6">
    <location>
        <begin position="96"/>
        <end position="115"/>
    </location>
</feature>
<keyword evidence="8" id="KW-1185">Reference proteome</keyword>
<feature type="transmembrane region" description="Helical" evidence="6">
    <location>
        <begin position="337"/>
        <end position="355"/>
    </location>
</feature>
<evidence type="ECO:0000256" key="1">
    <source>
        <dbReference type="ARBA" id="ARBA00004651"/>
    </source>
</evidence>
<dbReference type="Proteomes" id="UP000051658">
    <property type="component" value="Unassembled WGS sequence"/>
</dbReference>
<dbReference type="PATRIC" id="fig|1449336.4.peg.132"/>
<dbReference type="PANTHER" id="PTHR30250:SF26">
    <property type="entry name" value="PSMA PROTEIN"/>
    <property type="match status" value="1"/>
</dbReference>
<evidence type="ECO:0000256" key="4">
    <source>
        <dbReference type="ARBA" id="ARBA00022989"/>
    </source>
</evidence>
<accession>A0A0R2HWX8</accession>
<feature type="transmembrane region" description="Helical" evidence="6">
    <location>
        <begin position="16"/>
        <end position="35"/>
    </location>
</feature>
<keyword evidence="5 6" id="KW-0472">Membrane</keyword>
<feature type="transmembrane region" description="Helical" evidence="6">
    <location>
        <begin position="271"/>
        <end position="292"/>
    </location>
</feature>
<feature type="transmembrane region" description="Helical" evidence="6">
    <location>
        <begin position="433"/>
        <end position="454"/>
    </location>
</feature>
<feature type="transmembrane region" description="Helical" evidence="6">
    <location>
        <begin position="299"/>
        <end position="325"/>
    </location>
</feature>
<dbReference type="InterPro" id="IPR050833">
    <property type="entry name" value="Poly_Biosynth_Transport"/>
</dbReference>
<proteinExistence type="predicted"/>
<organism evidence="7 8">
    <name type="scientific">Carnobacterium divergens DSM 20623</name>
    <dbReference type="NCBI Taxonomy" id="1449336"/>
    <lineage>
        <taxon>Bacteria</taxon>
        <taxon>Bacillati</taxon>
        <taxon>Bacillota</taxon>
        <taxon>Bacilli</taxon>
        <taxon>Lactobacillales</taxon>
        <taxon>Carnobacteriaceae</taxon>
        <taxon>Carnobacterium</taxon>
    </lineage>
</organism>
<feature type="transmembrane region" description="Helical" evidence="6">
    <location>
        <begin position="55"/>
        <end position="75"/>
    </location>
</feature>
<feature type="transmembrane region" description="Helical" evidence="6">
    <location>
        <begin position="247"/>
        <end position="265"/>
    </location>
</feature>
<feature type="transmembrane region" description="Helical" evidence="6">
    <location>
        <begin position="376"/>
        <end position="394"/>
    </location>
</feature>
<evidence type="ECO:0000256" key="6">
    <source>
        <dbReference type="SAM" id="Phobius"/>
    </source>
</evidence>
<evidence type="ECO:0000256" key="2">
    <source>
        <dbReference type="ARBA" id="ARBA00022475"/>
    </source>
</evidence>
<dbReference type="AlphaFoldDB" id="A0A0R2HWX8"/>
<reference evidence="7 8" key="1">
    <citation type="journal article" date="2015" name="Genome Announc.">
        <title>Expanding the biotechnology potential of lactobacilli through comparative genomics of 213 strains and associated genera.</title>
        <authorList>
            <person name="Sun Z."/>
            <person name="Harris H.M."/>
            <person name="McCann A."/>
            <person name="Guo C."/>
            <person name="Argimon S."/>
            <person name="Zhang W."/>
            <person name="Yang X."/>
            <person name="Jeffery I.B."/>
            <person name="Cooney J.C."/>
            <person name="Kagawa T.F."/>
            <person name="Liu W."/>
            <person name="Song Y."/>
            <person name="Salvetti E."/>
            <person name="Wrobel A."/>
            <person name="Rasinkangas P."/>
            <person name="Parkhill J."/>
            <person name="Rea M.C."/>
            <person name="O'Sullivan O."/>
            <person name="Ritari J."/>
            <person name="Douillard F.P."/>
            <person name="Paul Ross R."/>
            <person name="Yang R."/>
            <person name="Briner A.E."/>
            <person name="Felis G.E."/>
            <person name="de Vos W.M."/>
            <person name="Barrangou R."/>
            <person name="Klaenhammer T.R."/>
            <person name="Caufield P.W."/>
            <person name="Cui Y."/>
            <person name="Zhang H."/>
            <person name="O'Toole P.W."/>
        </authorList>
    </citation>
    <scope>NUCLEOTIDE SEQUENCE [LARGE SCALE GENOMIC DNA]</scope>
    <source>
        <strain evidence="7 8">DSM 20623</strain>
    </source>
</reference>
<feature type="transmembrane region" description="Helical" evidence="6">
    <location>
        <begin position="400"/>
        <end position="421"/>
    </location>
</feature>